<dbReference type="Proteomes" id="UP000321685">
    <property type="component" value="Unassembled WGS sequence"/>
</dbReference>
<sequence>MSSDDAALHDLIGPHARRAPDRVALVHEKRRRTYGELAAASAAFGARLHAAGATGERVAMMLPNSPATVVTYLACFAAGAVATPLNSRFAPPEIERALRRARPSWLVVHESRLPLLQRVDPAVLAGVEQVVVDGTGLPAGSGPEPPAPDPGAPAVMFFTSGSTGTPKGVVHSHASALAMLTSTSEAMGDVGTDDVTQVCEPQVHVSGFIATLTTLRGGGTVALYDGFDLDTYVDGLLTHRPTLVCTHIDLLAQVVRDPRATADRFSSLRGVYTGGDTVPAALQRDFLAIADRPIAVGYGMTEAIWLTIRRTPRTDRDGCIGVPVGGAQLRTDPGTGEILVRGPMLMTGYWDDEALTRACLTDGWLHTGDLGEADADGVWWFRGRLKDLIVRRTSKITPGEVESAIDEHPDVATSAVVAASDPEEGQVPVAFVVARPGRTLSAGALTAFLSERIAAYKLPARLHFRDALPLTASGKIAHHELHEPL</sequence>
<dbReference type="PANTHER" id="PTHR43767:SF1">
    <property type="entry name" value="NONRIBOSOMAL PEPTIDE SYNTHASE PES1 (EUROFUNG)-RELATED"/>
    <property type="match status" value="1"/>
</dbReference>
<keyword evidence="4" id="KW-1185">Reference proteome</keyword>
<protein>
    <submittedName>
        <fullName evidence="3">Acyl-CoA synthetase</fullName>
    </submittedName>
</protein>
<dbReference type="InterPro" id="IPR042099">
    <property type="entry name" value="ANL_N_sf"/>
</dbReference>
<dbReference type="Pfam" id="PF00501">
    <property type="entry name" value="AMP-binding"/>
    <property type="match status" value="1"/>
</dbReference>
<evidence type="ECO:0000259" key="2">
    <source>
        <dbReference type="Pfam" id="PF13193"/>
    </source>
</evidence>
<dbReference type="EMBL" id="BJVJ01000032">
    <property type="protein sequence ID" value="GEL24333.1"/>
    <property type="molecule type" value="Genomic_DNA"/>
</dbReference>
<feature type="domain" description="AMP-binding enzyme C-terminal" evidence="2">
    <location>
        <begin position="400"/>
        <end position="475"/>
    </location>
</feature>
<dbReference type="InterPro" id="IPR045851">
    <property type="entry name" value="AMP-bd_C_sf"/>
</dbReference>
<dbReference type="PANTHER" id="PTHR43767">
    <property type="entry name" value="LONG-CHAIN-FATTY-ACID--COA LIGASE"/>
    <property type="match status" value="1"/>
</dbReference>
<dbReference type="GO" id="GO:0016878">
    <property type="term" value="F:acid-thiol ligase activity"/>
    <property type="evidence" value="ECO:0007669"/>
    <property type="project" value="UniProtKB-ARBA"/>
</dbReference>
<accession>A0A511DJ70</accession>
<dbReference type="AlphaFoldDB" id="A0A511DJ70"/>
<dbReference type="InterPro" id="IPR020845">
    <property type="entry name" value="AMP-binding_CS"/>
</dbReference>
<dbReference type="InterPro" id="IPR050237">
    <property type="entry name" value="ATP-dep_AMP-bd_enzyme"/>
</dbReference>
<proteinExistence type="predicted"/>
<gene>
    <name evidence="3" type="ORF">PSU4_32870</name>
</gene>
<dbReference type="InterPro" id="IPR000873">
    <property type="entry name" value="AMP-dep_synth/lig_dom"/>
</dbReference>
<dbReference type="PROSITE" id="PS00455">
    <property type="entry name" value="AMP_BINDING"/>
    <property type="match status" value="1"/>
</dbReference>
<dbReference type="Gene3D" id="3.40.50.12780">
    <property type="entry name" value="N-terminal domain of ligase-like"/>
    <property type="match status" value="1"/>
</dbReference>
<feature type="domain" description="AMP-dependent synthetase/ligase" evidence="1">
    <location>
        <begin position="15"/>
        <end position="350"/>
    </location>
</feature>
<reference evidence="3 4" key="1">
    <citation type="submission" date="2019-07" db="EMBL/GenBank/DDBJ databases">
        <title>Whole genome shotgun sequence of Pseudonocardia sulfidoxydans NBRC 16205.</title>
        <authorList>
            <person name="Hosoyama A."/>
            <person name="Uohara A."/>
            <person name="Ohji S."/>
            <person name="Ichikawa N."/>
        </authorList>
    </citation>
    <scope>NUCLEOTIDE SEQUENCE [LARGE SCALE GENOMIC DNA]</scope>
    <source>
        <strain evidence="3 4">NBRC 16205</strain>
    </source>
</reference>
<evidence type="ECO:0000259" key="1">
    <source>
        <dbReference type="Pfam" id="PF00501"/>
    </source>
</evidence>
<evidence type="ECO:0000313" key="3">
    <source>
        <dbReference type="EMBL" id="GEL24333.1"/>
    </source>
</evidence>
<organism evidence="3 4">
    <name type="scientific">Pseudonocardia sulfidoxydans NBRC 16205</name>
    <dbReference type="NCBI Taxonomy" id="1223511"/>
    <lineage>
        <taxon>Bacteria</taxon>
        <taxon>Bacillati</taxon>
        <taxon>Actinomycetota</taxon>
        <taxon>Actinomycetes</taxon>
        <taxon>Pseudonocardiales</taxon>
        <taxon>Pseudonocardiaceae</taxon>
        <taxon>Pseudonocardia</taxon>
    </lineage>
</organism>
<dbReference type="Gene3D" id="3.30.300.30">
    <property type="match status" value="1"/>
</dbReference>
<dbReference type="Pfam" id="PF13193">
    <property type="entry name" value="AMP-binding_C"/>
    <property type="match status" value="1"/>
</dbReference>
<evidence type="ECO:0000313" key="4">
    <source>
        <dbReference type="Proteomes" id="UP000321685"/>
    </source>
</evidence>
<dbReference type="RefSeq" id="WP_186817000.1">
    <property type="nucleotide sequence ID" value="NZ_BJVJ01000032.1"/>
</dbReference>
<comment type="caution">
    <text evidence="3">The sequence shown here is derived from an EMBL/GenBank/DDBJ whole genome shotgun (WGS) entry which is preliminary data.</text>
</comment>
<dbReference type="InterPro" id="IPR025110">
    <property type="entry name" value="AMP-bd_C"/>
</dbReference>
<dbReference type="SUPFAM" id="SSF56801">
    <property type="entry name" value="Acetyl-CoA synthetase-like"/>
    <property type="match status" value="1"/>
</dbReference>
<name>A0A511DJ70_9PSEU</name>